<reference evidence="1 2" key="1">
    <citation type="journal article" date="2008" name="Nature">
        <title>The genome of the model beetle and pest Tribolium castaneum.</title>
        <authorList>
            <consortium name="Tribolium Genome Sequencing Consortium"/>
            <person name="Richards S."/>
            <person name="Gibbs R.A."/>
            <person name="Weinstock G.M."/>
            <person name="Brown S.J."/>
            <person name="Denell R."/>
            <person name="Beeman R.W."/>
            <person name="Gibbs R."/>
            <person name="Beeman R.W."/>
            <person name="Brown S.J."/>
            <person name="Bucher G."/>
            <person name="Friedrich M."/>
            <person name="Grimmelikhuijzen C.J."/>
            <person name="Klingler M."/>
            <person name="Lorenzen M."/>
            <person name="Richards S."/>
            <person name="Roth S."/>
            <person name="Schroder R."/>
            <person name="Tautz D."/>
            <person name="Zdobnov E.M."/>
            <person name="Muzny D."/>
            <person name="Gibbs R.A."/>
            <person name="Weinstock G.M."/>
            <person name="Attaway T."/>
            <person name="Bell S."/>
            <person name="Buhay C.J."/>
            <person name="Chandrabose M.N."/>
            <person name="Chavez D."/>
            <person name="Clerk-Blankenburg K.P."/>
            <person name="Cree A."/>
            <person name="Dao M."/>
            <person name="Davis C."/>
            <person name="Chacko J."/>
            <person name="Dinh H."/>
            <person name="Dugan-Rocha S."/>
            <person name="Fowler G."/>
            <person name="Garner T.T."/>
            <person name="Garnes J."/>
            <person name="Gnirke A."/>
            <person name="Hawes A."/>
            <person name="Hernandez J."/>
            <person name="Hines S."/>
            <person name="Holder M."/>
            <person name="Hume J."/>
            <person name="Jhangiani S.N."/>
            <person name="Joshi V."/>
            <person name="Khan Z.M."/>
            <person name="Jackson L."/>
            <person name="Kovar C."/>
            <person name="Kowis A."/>
            <person name="Lee S."/>
            <person name="Lewis L.R."/>
            <person name="Margolis J."/>
            <person name="Morgan M."/>
            <person name="Nazareth L.V."/>
            <person name="Nguyen N."/>
            <person name="Okwuonu G."/>
            <person name="Parker D."/>
            <person name="Richards S."/>
            <person name="Ruiz S.J."/>
            <person name="Santibanez J."/>
            <person name="Savard J."/>
            <person name="Scherer S.E."/>
            <person name="Schneider B."/>
            <person name="Sodergren E."/>
            <person name="Tautz D."/>
            <person name="Vattahil S."/>
            <person name="Villasana D."/>
            <person name="White C.S."/>
            <person name="Wright R."/>
            <person name="Park Y."/>
            <person name="Beeman R.W."/>
            <person name="Lord J."/>
            <person name="Oppert B."/>
            <person name="Lorenzen M."/>
            <person name="Brown S."/>
            <person name="Wang L."/>
            <person name="Savard J."/>
            <person name="Tautz D."/>
            <person name="Richards S."/>
            <person name="Weinstock G."/>
            <person name="Gibbs R.A."/>
            <person name="Liu Y."/>
            <person name="Worley K."/>
            <person name="Weinstock G."/>
            <person name="Elsik C.G."/>
            <person name="Reese J.T."/>
            <person name="Elhaik E."/>
            <person name="Landan G."/>
            <person name="Graur D."/>
            <person name="Arensburger P."/>
            <person name="Atkinson P."/>
            <person name="Beeman R.W."/>
            <person name="Beidler J."/>
            <person name="Brown S.J."/>
            <person name="Demuth J.P."/>
            <person name="Drury D.W."/>
            <person name="Du Y.Z."/>
            <person name="Fujiwara H."/>
            <person name="Lorenzen M."/>
            <person name="Maselli V."/>
            <person name="Osanai M."/>
            <person name="Park Y."/>
            <person name="Robertson H.M."/>
            <person name="Tu Z."/>
            <person name="Wang J.J."/>
            <person name="Wang S."/>
            <person name="Richards S."/>
            <person name="Song H."/>
            <person name="Zhang L."/>
            <person name="Sodergren E."/>
            <person name="Werner D."/>
            <person name="Stanke M."/>
            <person name="Morgenstern B."/>
            <person name="Solovyev V."/>
            <person name="Kosarev P."/>
            <person name="Brown G."/>
            <person name="Chen H.C."/>
            <person name="Ermolaeva O."/>
            <person name="Hlavina W."/>
            <person name="Kapustin Y."/>
            <person name="Kiryutin B."/>
            <person name="Kitts P."/>
            <person name="Maglott D."/>
            <person name="Pruitt K."/>
            <person name="Sapojnikov V."/>
            <person name="Souvorov A."/>
            <person name="Mackey A.J."/>
            <person name="Waterhouse R.M."/>
            <person name="Wyder S."/>
            <person name="Zdobnov E.M."/>
            <person name="Zdobnov E.M."/>
            <person name="Wyder S."/>
            <person name="Kriventseva E.V."/>
            <person name="Kadowaki T."/>
            <person name="Bork P."/>
            <person name="Aranda M."/>
            <person name="Bao R."/>
            <person name="Beermann A."/>
            <person name="Berns N."/>
            <person name="Bolognesi R."/>
            <person name="Bonneton F."/>
            <person name="Bopp D."/>
            <person name="Brown S.J."/>
            <person name="Bucher G."/>
            <person name="Butts T."/>
            <person name="Chaumot A."/>
            <person name="Denell R.E."/>
            <person name="Ferrier D.E."/>
            <person name="Friedrich M."/>
            <person name="Gordon C.M."/>
            <person name="Jindra M."/>
            <person name="Klingler M."/>
            <person name="Lan Q."/>
            <person name="Lattorff H.M."/>
            <person name="Laudet V."/>
            <person name="von Levetsow C."/>
            <person name="Liu Z."/>
            <person name="Lutz R."/>
            <person name="Lynch J.A."/>
            <person name="da Fonseca R.N."/>
            <person name="Posnien N."/>
            <person name="Reuter R."/>
            <person name="Roth S."/>
            <person name="Savard J."/>
            <person name="Schinko J.B."/>
            <person name="Schmitt C."/>
            <person name="Schoppmeier M."/>
            <person name="Schroder R."/>
            <person name="Shippy T.D."/>
            <person name="Simonnet F."/>
            <person name="Marques-Souza H."/>
            <person name="Tautz D."/>
            <person name="Tomoyasu Y."/>
            <person name="Trauner J."/>
            <person name="Van der Zee M."/>
            <person name="Vervoort M."/>
            <person name="Wittkopp N."/>
            <person name="Wimmer E.A."/>
            <person name="Yang X."/>
            <person name="Jones A.K."/>
            <person name="Sattelle D.B."/>
            <person name="Ebert P.R."/>
            <person name="Nelson D."/>
            <person name="Scott J.G."/>
            <person name="Beeman R.W."/>
            <person name="Muthukrishnan S."/>
            <person name="Kramer K.J."/>
            <person name="Arakane Y."/>
            <person name="Beeman R.W."/>
            <person name="Zhu Q."/>
            <person name="Hogenkamp D."/>
            <person name="Dixit R."/>
            <person name="Oppert B."/>
            <person name="Jiang H."/>
            <person name="Zou Z."/>
            <person name="Marshall J."/>
            <person name="Elpidina E."/>
            <person name="Vinokurov K."/>
            <person name="Oppert C."/>
            <person name="Zou Z."/>
            <person name="Evans J."/>
            <person name="Lu Z."/>
            <person name="Zhao P."/>
            <person name="Sumathipala N."/>
            <person name="Altincicek B."/>
            <person name="Vilcinskas A."/>
            <person name="Williams M."/>
            <person name="Hultmark D."/>
            <person name="Hetru C."/>
            <person name="Jiang H."/>
            <person name="Grimmelikhuijzen C.J."/>
            <person name="Hauser F."/>
            <person name="Cazzamali G."/>
            <person name="Williamson M."/>
            <person name="Park Y."/>
            <person name="Li B."/>
            <person name="Tanaka Y."/>
            <person name="Predel R."/>
            <person name="Neupert S."/>
            <person name="Schachtner J."/>
            <person name="Verleyen P."/>
            <person name="Raible F."/>
            <person name="Bork P."/>
            <person name="Friedrich M."/>
            <person name="Walden K.K."/>
            <person name="Robertson H.M."/>
            <person name="Angeli S."/>
            <person name="Foret S."/>
            <person name="Bucher G."/>
            <person name="Schuetz S."/>
            <person name="Maleszka R."/>
            <person name="Wimmer E.A."/>
            <person name="Beeman R.W."/>
            <person name="Lorenzen M."/>
            <person name="Tomoyasu Y."/>
            <person name="Miller S.C."/>
            <person name="Grossmann D."/>
            <person name="Bucher G."/>
        </authorList>
    </citation>
    <scope>NUCLEOTIDE SEQUENCE [LARGE SCALE GENOMIC DNA]</scope>
    <source>
        <strain evidence="1 2">Georgia GA2</strain>
    </source>
</reference>
<name>A0A139WBY2_TRICA</name>
<proteinExistence type="predicted"/>
<evidence type="ECO:0000313" key="2">
    <source>
        <dbReference type="Proteomes" id="UP000007266"/>
    </source>
</evidence>
<sequence length="33" mass="3969">MLLRTKSLIIAADYSLRLGQRVKKRQNRLLREK</sequence>
<dbReference type="Proteomes" id="UP000007266">
    <property type="component" value="Linkage group 9"/>
</dbReference>
<accession>A0A139WBY2</accession>
<dbReference type="EMBL" id="KQ971372">
    <property type="protein sequence ID" value="KYB25449.1"/>
    <property type="molecule type" value="Genomic_DNA"/>
</dbReference>
<evidence type="ECO:0000313" key="1">
    <source>
        <dbReference type="EMBL" id="KYB25449.1"/>
    </source>
</evidence>
<gene>
    <name evidence="1" type="primary">AUGUSTUS-3.0.2_34467</name>
    <name evidence="1" type="ORF">TcasGA2_TC034467</name>
</gene>
<reference evidence="1 2" key="2">
    <citation type="journal article" date="2010" name="Nucleic Acids Res.">
        <title>BeetleBase in 2010: revisions to provide comprehensive genomic information for Tribolium castaneum.</title>
        <authorList>
            <person name="Kim H.S."/>
            <person name="Murphy T."/>
            <person name="Xia J."/>
            <person name="Caragea D."/>
            <person name="Park Y."/>
            <person name="Beeman R.W."/>
            <person name="Lorenzen M.D."/>
            <person name="Butcher S."/>
            <person name="Manak J.R."/>
            <person name="Brown S.J."/>
        </authorList>
    </citation>
    <scope>GENOME REANNOTATION</scope>
    <source>
        <strain evidence="1 2">Georgia GA2</strain>
    </source>
</reference>
<protein>
    <submittedName>
        <fullName evidence="1">Uncharacterized protein</fullName>
    </submittedName>
</protein>
<dbReference type="InParanoid" id="A0A139WBY2"/>
<dbReference type="AlphaFoldDB" id="A0A139WBY2"/>
<keyword evidence="2" id="KW-1185">Reference proteome</keyword>
<organism evidence="1 2">
    <name type="scientific">Tribolium castaneum</name>
    <name type="common">Red flour beetle</name>
    <dbReference type="NCBI Taxonomy" id="7070"/>
    <lineage>
        <taxon>Eukaryota</taxon>
        <taxon>Metazoa</taxon>
        <taxon>Ecdysozoa</taxon>
        <taxon>Arthropoda</taxon>
        <taxon>Hexapoda</taxon>
        <taxon>Insecta</taxon>
        <taxon>Pterygota</taxon>
        <taxon>Neoptera</taxon>
        <taxon>Endopterygota</taxon>
        <taxon>Coleoptera</taxon>
        <taxon>Polyphaga</taxon>
        <taxon>Cucujiformia</taxon>
        <taxon>Tenebrionidae</taxon>
        <taxon>Tenebrionidae incertae sedis</taxon>
        <taxon>Tribolium</taxon>
    </lineage>
</organism>